<evidence type="ECO:0000313" key="9">
    <source>
        <dbReference type="EMBL" id="OLZ72601.1"/>
    </source>
</evidence>
<feature type="transmembrane region" description="Helical" evidence="7">
    <location>
        <begin position="134"/>
        <end position="156"/>
    </location>
</feature>
<dbReference type="PANTHER" id="PTHR43495:SF5">
    <property type="entry name" value="GAMMA-AMINOBUTYRIC ACID PERMEASE"/>
    <property type="match status" value="1"/>
</dbReference>
<gene>
    <name evidence="9" type="ORF">AVW11_03695</name>
</gene>
<evidence type="ECO:0000256" key="7">
    <source>
        <dbReference type="SAM" id="Phobius"/>
    </source>
</evidence>
<feature type="transmembrane region" description="Helical" evidence="7">
    <location>
        <begin position="261"/>
        <end position="284"/>
    </location>
</feature>
<feature type="transmembrane region" description="Helical" evidence="7">
    <location>
        <begin position="27"/>
        <end position="45"/>
    </location>
</feature>
<feature type="transmembrane region" description="Helical" evidence="7">
    <location>
        <begin position="308"/>
        <end position="325"/>
    </location>
</feature>
<evidence type="ECO:0000313" key="10">
    <source>
        <dbReference type="Proteomes" id="UP000187151"/>
    </source>
</evidence>
<feature type="transmembrane region" description="Helical" evidence="7">
    <location>
        <begin position="66"/>
        <end position="92"/>
    </location>
</feature>
<feature type="transmembrane region" description="Helical" evidence="7">
    <location>
        <begin position="219"/>
        <end position="241"/>
    </location>
</feature>
<dbReference type="Pfam" id="PF00324">
    <property type="entry name" value="AA_permease"/>
    <property type="match status" value="1"/>
</dbReference>
<dbReference type="InterPro" id="IPR004840">
    <property type="entry name" value="Amino_acid_permease_CS"/>
</dbReference>
<evidence type="ECO:0000256" key="5">
    <source>
        <dbReference type="ARBA" id="ARBA00022989"/>
    </source>
</evidence>
<keyword evidence="3 7" id="KW-0812">Transmembrane</keyword>
<dbReference type="Gene3D" id="1.20.1740.10">
    <property type="entry name" value="Amino acid/polyamine transporter I"/>
    <property type="match status" value="1"/>
</dbReference>
<evidence type="ECO:0000256" key="1">
    <source>
        <dbReference type="ARBA" id="ARBA00004141"/>
    </source>
</evidence>
<reference evidence="9 10" key="1">
    <citation type="submission" date="2016-01" db="EMBL/GenBank/DDBJ databases">
        <title>Streptomyces amritsarensis strain MTCC 11845 genome sequencing and assembly.</title>
        <authorList>
            <person name="Sharma D."/>
            <person name="Nair G.R."/>
            <person name="Kaur G."/>
            <person name="Manhas R.K."/>
            <person name="Mayilraj S."/>
        </authorList>
    </citation>
    <scope>NUCLEOTIDE SEQUENCE [LARGE SCALE GENOMIC DNA]</scope>
    <source>
        <strain evidence="9 10">MTCC 11845</strain>
    </source>
</reference>
<keyword evidence="4" id="KW-0029">Amino-acid transport</keyword>
<proteinExistence type="predicted"/>
<keyword evidence="10" id="KW-1185">Reference proteome</keyword>
<evidence type="ECO:0000256" key="4">
    <source>
        <dbReference type="ARBA" id="ARBA00022970"/>
    </source>
</evidence>
<feature type="transmembrane region" description="Helical" evidence="7">
    <location>
        <begin position="403"/>
        <end position="420"/>
    </location>
</feature>
<keyword evidence="6 7" id="KW-0472">Membrane</keyword>
<accession>A0ABX3G8Y8</accession>
<dbReference type="EMBL" id="MQUR01000005">
    <property type="protein sequence ID" value="OLZ72601.1"/>
    <property type="molecule type" value="Genomic_DNA"/>
</dbReference>
<dbReference type="PANTHER" id="PTHR43495">
    <property type="entry name" value="GABA PERMEASE"/>
    <property type="match status" value="1"/>
</dbReference>
<comment type="subcellular location">
    <subcellularLocation>
        <location evidence="1">Membrane</location>
        <topology evidence="1">Multi-pass membrane protein</topology>
    </subcellularLocation>
</comment>
<evidence type="ECO:0000256" key="6">
    <source>
        <dbReference type="ARBA" id="ARBA00023136"/>
    </source>
</evidence>
<dbReference type="Proteomes" id="UP000187151">
    <property type="component" value="Unassembled WGS sequence"/>
</dbReference>
<sequence length="436" mass="45528">MMAMGGAVGTGLFVGSAETVRAAGPAALVSYALAGLLVLLVMRMLGEMVAARPMAGSFADYARLAFGDWAGFTVGWLYWYAFVAIVAIEAIAGGQIVHGWLPQVPAWTCSLVLLGALTAVNLRSSRSFGTAEFWFAIVKIGAILAFLVLGGAYLLGGGTSGPALGNLTAHGGFAPHGFGAVLTATVGVVFAFGGTEIVAVAAAECPDPGRAVARATRQIVWRILVFFLGSVLLVVAIVPWPQITGGESPYVTALDRIGVPYAASAMSAVILTALLSVLGSTLYASSRMLHTLAGHGDAPRWAAVPRRAVLLGTVVGCGAVVAQAVSPGRTFPFLLNSTGAVLVIMYLGIALSQFVLRIRTERTEPERLTFRMWGFPYLTVLVVLALSAVLCSMLFTAQTRPQLLMSLGSLGVVLAACVLTRGRRRTGELPFVNTVR</sequence>
<name>A0ABX3G8Y8_9ACTN</name>
<evidence type="ECO:0000259" key="8">
    <source>
        <dbReference type="Pfam" id="PF00324"/>
    </source>
</evidence>
<comment type="caution">
    <text evidence="9">The sequence shown here is derived from an EMBL/GenBank/DDBJ whole genome shotgun (WGS) entry which is preliminary data.</text>
</comment>
<dbReference type="PROSITE" id="PS00218">
    <property type="entry name" value="AMINO_ACID_PERMEASE_1"/>
    <property type="match status" value="1"/>
</dbReference>
<evidence type="ECO:0000256" key="2">
    <source>
        <dbReference type="ARBA" id="ARBA00022448"/>
    </source>
</evidence>
<dbReference type="InterPro" id="IPR004841">
    <property type="entry name" value="AA-permease/SLC12A_dom"/>
</dbReference>
<evidence type="ECO:0000256" key="3">
    <source>
        <dbReference type="ARBA" id="ARBA00022692"/>
    </source>
</evidence>
<feature type="transmembrane region" description="Helical" evidence="7">
    <location>
        <begin position="176"/>
        <end position="199"/>
    </location>
</feature>
<feature type="transmembrane region" description="Helical" evidence="7">
    <location>
        <begin position="377"/>
        <end position="397"/>
    </location>
</feature>
<dbReference type="PIRSF" id="PIRSF006060">
    <property type="entry name" value="AA_transporter"/>
    <property type="match status" value="1"/>
</dbReference>
<feature type="domain" description="Amino acid permease/ SLC12A" evidence="8">
    <location>
        <begin position="1"/>
        <end position="400"/>
    </location>
</feature>
<keyword evidence="5 7" id="KW-1133">Transmembrane helix</keyword>
<feature type="transmembrane region" description="Helical" evidence="7">
    <location>
        <begin position="104"/>
        <end position="122"/>
    </location>
</feature>
<protein>
    <submittedName>
        <fullName evidence="9">GABA permease</fullName>
    </submittedName>
</protein>
<feature type="transmembrane region" description="Helical" evidence="7">
    <location>
        <begin position="331"/>
        <end position="356"/>
    </location>
</feature>
<keyword evidence="2" id="KW-0813">Transport</keyword>
<organism evidence="9 10">
    <name type="scientific">Streptomyces amritsarensis</name>
    <dbReference type="NCBI Taxonomy" id="681158"/>
    <lineage>
        <taxon>Bacteria</taxon>
        <taxon>Bacillati</taxon>
        <taxon>Actinomycetota</taxon>
        <taxon>Actinomycetes</taxon>
        <taxon>Kitasatosporales</taxon>
        <taxon>Streptomycetaceae</taxon>
        <taxon>Streptomyces</taxon>
    </lineage>
</organism>